<keyword evidence="8 12" id="KW-1133">Transmembrane helix</keyword>
<dbReference type="NCBIfam" id="TIGR03306">
    <property type="entry name" value="altF1_A"/>
    <property type="match status" value="1"/>
</dbReference>
<sequence length="246" mass="26799">MQLTPDDHIWWQFGLLKVNSTILFTWAVMVLLTAGSWLISRRLQTGARMSRMQHVLEVVVHVIEQQLNEITSRRPKGLLPFLGTLFLFIAVCNFLAVVPGFEPPTGSLSTTTGLAICVFFAVPIYGIGVIGVKRYVGNYLQPTPFMLPFNIMGEFSRTLALCVRLFGNVMSITMIGAILLIIAPLIVPILMQLLGLLTGMVQAYIFAILAAVYISAGMEVTVPAQKEVPAVPTGMSSARENAATGS</sequence>
<feature type="transmembrane region" description="Helical" evidence="12">
    <location>
        <begin position="78"/>
        <end position="101"/>
    </location>
</feature>
<dbReference type="GO" id="GO:0046933">
    <property type="term" value="F:proton-transporting ATP synthase activity, rotational mechanism"/>
    <property type="evidence" value="ECO:0007669"/>
    <property type="project" value="UniProtKB-UniRule"/>
</dbReference>
<dbReference type="NCBIfam" id="NF004481">
    <property type="entry name" value="PRK05815.2-3"/>
    <property type="match status" value="1"/>
</dbReference>
<evidence type="ECO:0000256" key="6">
    <source>
        <dbReference type="ARBA" id="ARBA00022692"/>
    </source>
</evidence>
<evidence type="ECO:0000256" key="2">
    <source>
        <dbReference type="ARBA" id="ARBA00006810"/>
    </source>
</evidence>
<keyword evidence="9 12" id="KW-0406">Ion transport</keyword>
<dbReference type="Gene3D" id="1.20.120.220">
    <property type="entry name" value="ATP synthase, F0 complex, subunit A"/>
    <property type="match status" value="1"/>
</dbReference>
<keyword evidence="5 12" id="KW-0138">CF(0)</keyword>
<feature type="transmembrane region" description="Helical" evidence="12">
    <location>
        <begin position="193"/>
        <end position="216"/>
    </location>
</feature>
<evidence type="ECO:0000256" key="3">
    <source>
        <dbReference type="ARBA" id="ARBA00022448"/>
    </source>
</evidence>
<dbReference type="KEGG" id="dov:DSCO28_63790"/>
<evidence type="ECO:0000256" key="11">
    <source>
        <dbReference type="ARBA" id="ARBA00023310"/>
    </source>
</evidence>
<evidence type="ECO:0000256" key="12">
    <source>
        <dbReference type="HAMAP-Rule" id="MF_01393"/>
    </source>
</evidence>
<dbReference type="SUPFAM" id="SSF81336">
    <property type="entry name" value="F1F0 ATP synthase subunit A"/>
    <property type="match status" value="1"/>
</dbReference>
<dbReference type="HAMAP" id="MF_01393">
    <property type="entry name" value="ATP_synth_a_bact"/>
    <property type="match status" value="1"/>
</dbReference>
<evidence type="ECO:0000256" key="1">
    <source>
        <dbReference type="ARBA" id="ARBA00004141"/>
    </source>
</evidence>
<evidence type="ECO:0000256" key="8">
    <source>
        <dbReference type="ARBA" id="ARBA00022989"/>
    </source>
</evidence>
<dbReference type="RefSeq" id="WP_155325295.1">
    <property type="nucleotide sequence ID" value="NZ_AP021876.1"/>
</dbReference>
<dbReference type="CDD" id="cd00310">
    <property type="entry name" value="ATP-synt_Fo_a_6"/>
    <property type="match status" value="1"/>
</dbReference>
<dbReference type="InterPro" id="IPR045082">
    <property type="entry name" value="ATP_syn_F0_a_bact/chloroplast"/>
</dbReference>
<reference evidence="14 15" key="1">
    <citation type="submission" date="2019-11" db="EMBL/GenBank/DDBJ databases">
        <title>Comparative genomics of hydrocarbon-degrading Desulfosarcina strains.</title>
        <authorList>
            <person name="Watanabe M."/>
            <person name="Kojima H."/>
            <person name="Fukui M."/>
        </authorList>
    </citation>
    <scope>NUCLEOTIDE SEQUENCE [LARGE SCALE GENOMIC DNA]</scope>
    <source>
        <strain evidence="14 15">28bB2T</strain>
    </source>
</reference>
<keyword evidence="7 12" id="KW-0375">Hydrogen ion transport</keyword>
<evidence type="ECO:0000256" key="10">
    <source>
        <dbReference type="ARBA" id="ARBA00023136"/>
    </source>
</evidence>
<evidence type="ECO:0000256" key="4">
    <source>
        <dbReference type="ARBA" id="ARBA00022475"/>
    </source>
</evidence>
<keyword evidence="6 12" id="KW-0812">Transmembrane</keyword>
<dbReference type="PANTHER" id="PTHR42823:SF3">
    <property type="entry name" value="ATP SYNTHASE SUBUNIT A, CHLOROPLASTIC"/>
    <property type="match status" value="1"/>
</dbReference>
<evidence type="ECO:0000313" key="15">
    <source>
        <dbReference type="Proteomes" id="UP000425960"/>
    </source>
</evidence>
<accession>A0A5K7ZZX8</accession>
<keyword evidence="10 12" id="KW-0472">Membrane</keyword>
<protein>
    <recommendedName>
        <fullName evidence="12 13">ATP synthase subunit a</fullName>
    </recommendedName>
    <alternativeName>
        <fullName evidence="12">ATP synthase F0 sector subunit a</fullName>
    </alternativeName>
    <alternativeName>
        <fullName evidence="12">F-ATPase subunit 6</fullName>
    </alternativeName>
</protein>
<dbReference type="AlphaFoldDB" id="A0A5K7ZZX8"/>
<comment type="function">
    <text evidence="12 13">Key component of the proton channel; it plays a direct role in the translocation of protons across the membrane.</text>
</comment>
<dbReference type="NCBIfam" id="TIGR01131">
    <property type="entry name" value="ATP_synt_6_or_A"/>
    <property type="match status" value="1"/>
</dbReference>
<name>A0A5K7ZZX8_9BACT</name>
<comment type="subcellular location">
    <subcellularLocation>
        <location evidence="12 13">Cell membrane</location>
        <topology evidence="12 13">Multi-pass membrane protein</topology>
    </subcellularLocation>
    <subcellularLocation>
        <location evidence="1">Membrane</location>
        <topology evidence="1">Multi-pass membrane protein</topology>
    </subcellularLocation>
</comment>
<dbReference type="PANTHER" id="PTHR42823">
    <property type="entry name" value="ATP SYNTHASE SUBUNIT A, CHLOROPLASTIC"/>
    <property type="match status" value="1"/>
</dbReference>
<comment type="similarity">
    <text evidence="2 12 13">Belongs to the ATPase A chain family.</text>
</comment>
<dbReference type="GO" id="GO:0042777">
    <property type="term" value="P:proton motive force-driven plasma membrane ATP synthesis"/>
    <property type="evidence" value="ECO:0007669"/>
    <property type="project" value="TreeGrafter"/>
</dbReference>
<dbReference type="InterPro" id="IPR000568">
    <property type="entry name" value="ATP_synth_F0_asu"/>
</dbReference>
<keyword evidence="11 12" id="KW-0066">ATP synthesis</keyword>
<feature type="transmembrane region" description="Helical" evidence="12">
    <location>
        <begin position="165"/>
        <end position="187"/>
    </location>
</feature>
<evidence type="ECO:0000256" key="13">
    <source>
        <dbReference type="RuleBase" id="RU000483"/>
    </source>
</evidence>
<feature type="transmembrane region" description="Helical" evidence="12">
    <location>
        <begin position="113"/>
        <end position="132"/>
    </location>
</feature>
<dbReference type="InterPro" id="IPR017692">
    <property type="entry name" value="Alt_ATP_synth_F0_Asu"/>
</dbReference>
<evidence type="ECO:0000256" key="5">
    <source>
        <dbReference type="ARBA" id="ARBA00022547"/>
    </source>
</evidence>
<feature type="transmembrane region" description="Helical" evidence="12">
    <location>
        <begin position="20"/>
        <end position="39"/>
    </location>
</feature>
<evidence type="ECO:0000313" key="14">
    <source>
        <dbReference type="EMBL" id="BBO85813.1"/>
    </source>
</evidence>
<gene>
    <name evidence="14" type="primary">atpB_2</name>
    <name evidence="12" type="synonym">atpB</name>
    <name evidence="14" type="ORF">DSCO28_63790</name>
</gene>
<dbReference type="PRINTS" id="PR00123">
    <property type="entry name" value="ATPASEA"/>
</dbReference>
<evidence type="ECO:0000256" key="9">
    <source>
        <dbReference type="ARBA" id="ARBA00023065"/>
    </source>
</evidence>
<dbReference type="InterPro" id="IPR035908">
    <property type="entry name" value="F0_ATP_A_sf"/>
</dbReference>
<dbReference type="Proteomes" id="UP000425960">
    <property type="component" value="Chromosome"/>
</dbReference>
<evidence type="ECO:0000256" key="7">
    <source>
        <dbReference type="ARBA" id="ARBA00022781"/>
    </source>
</evidence>
<organism evidence="14 15">
    <name type="scientific">Desulfosarcina ovata subsp. sediminis</name>
    <dbReference type="NCBI Taxonomy" id="885957"/>
    <lineage>
        <taxon>Bacteria</taxon>
        <taxon>Pseudomonadati</taxon>
        <taxon>Thermodesulfobacteriota</taxon>
        <taxon>Desulfobacteria</taxon>
        <taxon>Desulfobacterales</taxon>
        <taxon>Desulfosarcinaceae</taxon>
        <taxon>Desulfosarcina</taxon>
    </lineage>
</organism>
<keyword evidence="4 12" id="KW-1003">Cell membrane</keyword>
<dbReference type="GO" id="GO:0005886">
    <property type="term" value="C:plasma membrane"/>
    <property type="evidence" value="ECO:0007669"/>
    <property type="project" value="UniProtKB-SubCell"/>
</dbReference>
<proteinExistence type="inferred from homology"/>
<dbReference type="EMBL" id="AP021876">
    <property type="protein sequence ID" value="BBO85813.1"/>
    <property type="molecule type" value="Genomic_DNA"/>
</dbReference>
<keyword evidence="3 12" id="KW-0813">Transport</keyword>
<dbReference type="GO" id="GO:0045259">
    <property type="term" value="C:proton-transporting ATP synthase complex"/>
    <property type="evidence" value="ECO:0007669"/>
    <property type="project" value="UniProtKB-KW"/>
</dbReference>
<dbReference type="Pfam" id="PF00119">
    <property type="entry name" value="ATP-synt_A"/>
    <property type="match status" value="1"/>
</dbReference>